<dbReference type="PANTHER" id="PTHR33112">
    <property type="entry name" value="DOMAIN PROTEIN, PUTATIVE-RELATED"/>
    <property type="match status" value="1"/>
</dbReference>
<gene>
    <name evidence="2" type="ORF">EV356DRAFT_562665</name>
</gene>
<sequence length="729" mass="83111">MDRANSLLCNECSSLGLCRKDFELPAHIPTKANKLNQQRDPYMLQDGIEWELTRFTSSIEYAHVSRAVTKNQVGSALYPMLKLPLAGRFYGIQLIDDKHTSSLLRGRLVDEEPDIAMVRNWIKQCQTIHGESCKDTYLHIRERQRDLLVIDVETNCLAPLQEDLPYVSLSYVWGSANRTTTLKSNVHLFSQPNGLLKKGLPKTISNALEVTKALGYRYLWVDALCIVQDDDVSKKRMIESMDSVYGNSAITLVAATGEHADAGLSGWDKTCRKPPWEDVETIRSDFRIGLVSFFENEIEDSPYSRRSWTYQEEILSSRCLVFMNGRIFFYCRAALWREDLMAESEKIVFASRFSTGISRQWPEPLKRLSEHIFVYSSREMTYLSDIGRAFAGIHNAIAPLMNGSMFLQGIPTVAFDWALLWGAYPGHHIQRRPGFPSWSWMGHVGRIVMPESSSESPVLVQKWLREKTWINWYYASDGMVKPIWEINSRSGLPSAKASYAEEQTGNKRNVIRPKIQITTGDTDSLHSADGIGKLGELYGREKRHLPELGLTLPSSESHSLIPSIPHEYLDFMTFSCRYYLSQPLDPNRAEIYTSNCFVLKDSRLDTCGICHDDHNLFGSGWASEGQICEVILLSYALGQSRDLGAYRFARLNIPAMYRLLSPEEGFAENLILDDDEDTQWDSEDMLNVMLIRSSSEDLQVYERVAIGILHKRAVQNSLEPVCYRRVILH</sequence>
<dbReference type="Pfam" id="PF06985">
    <property type="entry name" value="HET"/>
    <property type="match status" value="1"/>
</dbReference>
<reference evidence="2" key="1">
    <citation type="journal article" date="2020" name="Stud. Mycol.">
        <title>101 Dothideomycetes genomes: a test case for predicting lifestyles and emergence of pathogens.</title>
        <authorList>
            <person name="Haridas S."/>
            <person name="Albert R."/>
            <person name="Binder M."/>
            <person name="Bloem J."/>
            <person name="Labutti K."/>
            <person name="Salamov A."/>
            <person name="Andreopoulos B."/>
            <person name="Baker S."/>
            <person name="Barry K."/>
            <person name="Bills G."/>
            <person name="Bluhm B."/>
            <person name="Cannon C."/>
            <person name="Castanera R."/>
            <person name="Culley D."/>
            <person name="Daum C."/>
            <person name="Ezra D."/>
            <person name="Gonzalez J."/>
            <person name="Henrissat B."/>
            <person name="Kuo A."/>
            <person name="Liang C."/>
            <person name="Lipzen A."/>
            <person name="Lutzoni F."/>
            <person name="Magnuson J."/>
            <person name="Mondo S."/>
            <person name="Nolan M."/>
            <person name="Ohm R."/>
            <person name="Pangilinan J."/>
            <person name="Park H.-J."/>
            <person name="Ramirez L."/>
            <person name="Alfaro M."/>
            <person name="Sun H."/>
            <person name="Tritt A."/>
            <person name="Yoshinaga Y."/>
            <person name="Zwiers L.-H."/>
            <person name="Turgeon B."/>
            <person name="Goodwin S."/>
            <person name="Spatafora J."/>
            <person name="Crous P."/>
            <person name="Grigoriev I."/>
        </authorList>
    </citation>
    <scope>NUCLEOTIDE SEQUENCE</scope>
    <source>
        <strain evidence="2">Tuck. ex Michener</strain>
    </source>
</reference>
<feature type="domain" description="Heterokaryon incompatibility" evidence="1">
    <location>
        <begin position="166"/>
        <end position="312"/>
    </location>
</feature>
<dbReference type="InterPro" id="IPR010730">
    <property type="entry name" value="HET"/>
</dbReference>
<dbReference type="Proteomes" id="UP000800092">
    <property type="component" value="Unassembled WGS sequence"/>
</dbReference>
<protein>
    <submittedName>
        <fullName evidence="2">HET-domain-containing protein</fullName>
    </submittedName>
</protein>
<name>A0A6A6HR39_VIRVR</name>
<dbReference type="AlphaFoldDB" id="A0A6A6HR39"/>
<organism evidence="2 3">
    <name type="scientific">Viridothelium virens</name>
    <name type="common">Speckled blister lichen</name>
    <name type="synonym">Trypethelium virens</name>
    <dbReference type="NCBI Taxonomy" id="1048519"/>
    <lineage>
        <taxon>Eukaryota</taxon>
        <taxon>Fungi</taxon>
        <taxon>Dikarya</taxon>
        <taxon>Ascomycota</taxon>
        <taxon>Pezizomycotina</taxon>
        <taxon>Dothideomycetes</taxon>
        <taxon>Dothideomycetes incertae sedis</taxon>
        <taxon>Trypetheliales</taxon>
        <taxon>Trypetheliaceae</taxon>
        <taxon>Viridothelium</taxon>
    </lineage>
</organism>
<dbReference type="EMBL" id="ML991771">
    <property type="protein sequence ID" value="KAF2239900.1"/>
    <property type="molecule type" value="Genomic_DNA"/>
</dbReference>
<dbReference type="OrthoDB" id="5135333at2759"/>
<accession>A0A6A6HR39</accession>
<dbReference type="PANTHER" id="PTHR33112:SF12">
    <property type="entry name" value="HETEROKARYON INCOMPATIBILITY DOMAIN-CONTAINING PROTEIN"/>
    <property type="match status" value="1"/>
</dbReference>
<proteinExistence type="predicted"/>
<evidence type="ECO:0000259" key="1">
    <source>
        <dbReference type="Pfam" id="PF06985"/>
    </source>
</evidence>
<keyword evidence="3" id="KW-1185">Reference proteome</keyword>
<evidence type="ECO:0000313" key="3">
    <source>
        <dbReference type="Proteomes" id="UP000800092"/>
    </source>
</evidence>
<evidence type="ECO:0000313" key="2">
    <source>
        <dbReference type="EMBL" id="KAF2239900.1"/>
    </source>
</evidence>